<dbReference type="GO" id="GO:0005739">
    <property type="term" value="C:mitochondrion"/>
    <property type="evidence" value="ECO:0007669"/>
    <property type="project" value="TreeGrafter"/>
</dbReference>
<protein>
    <recommendedName>
        <fullName evidence="6">Pentacotripeptide-repeat region of PRORP domain-containing protein</fullName>
    </recommendedName>
</protein>
<dbReference type="Pfam" id="PF01535">
    <property type="entry name" value="PPR"/>
    <property type="match status" value="3"/>
</dbReference>
<sequence length="498" mass="57030">MLKLGFSSNGLKPLLSKQHTLSRVCKVFFHSTSVPKTKRDTLYNRISFSLEPRASVVPILDQWIQEGKTVDYVQLQILIKRLKTFKRYKQALEVSRYMTDRRHNSLSAYDNVVRLELIAKVHGIEQAEEYFNNIAKQLKNVQIYNILLQSYVQSKAVDKAESLIKQMWKLGFGNSVDAYNVMIKLYSMLEQYEKMDILMEEMNEKSICPDKFTYNIRLNAYATTSDISGMEKLLQRMKEDHNVVPNLFSYTIAANGYIKAGLVDKAVEILKELEELVSAKKWKSAYNSLLTLYASVGRKEDLNRIWSHYKTSGIRNNSSYYCMIASLLKVNDLVGAENILKEWETADTAYDFRIPNLLIAAYCKNNLLEKAEMFINKATLKGKKPYASTWEIMASGYIEANQIPKALECIKATVLVKPHRKPCRETLAACLLYLKQQGDAAKTEEFVTSLGLAPHMVTDDCERLLDYFYDNEVEAGKVNEDADNLDDDETDIIAKEAT</sequence>
<dbReference type="InterPro" id="IPR002885">
    <property type="entry name" value="PPR_rpt"/>
</dbReference>
<dbReference type="PANTHER" id="PTHR45717">
    <property type="entry name" value="OS12G0527900 PROTEIN"/>
    <property type="match status" value="1"/>
</dbReference>
<dbReference type="FunCoup" id="A0A2G5C0Z9">
    <property type="interactions" value="109"/>
</dbReference>
<dbReference type="Proteomes" id="UP000230069">
    <property type="component" value="Unassembled WGS sequence"/>
</dbReference>
<gene>
    <name evidence="4" type="ORF">AQUCO_14100002v1</name>
</gene>
<organism evidence="4 5">
    <name type="scientific">Aquilegia coerulea</name>
    <name type="common">Rocky mountain columbine</name>
    <dbReference type="NCBI Taxonomy" id="218851"/>
    <lineage>
        <taxon>Eukaryota</taxon>
        <taxon>Viridiplantae</taxon>
        <taxon>Streptophyta</taxon>
        <taxon>Embryophyta</taxon>
        <taxon>Tracheophyta</taxon>
        <taxon>Spermatophyta</taxon>
        <taxon>Magnoliopsida</taxon>
        <taxon>Ranunculales</taxon>
        <taxon>Ranunculaceae</taxon>
        <taxon>Thalictroideae</taxon>
        <taxon>Aquilegia</taxon>
    </lineage>
</organism>
<evidence type="ECO:0000256" key="2">
    <source>
        <dbReference type="ARBA" id="ARBA00022737"/>
    </source>
</evidence>
<dbReference type="OrthoDB" id="185373at2759"/>
<feature type="repeat" description="PPR" evidence="3">
    <location>
        <begin position="175"/>
        <end position="209"/>
    </location>
</feature>
<dbReference type="InterPro" id="IPR011990">
    <property type="entry name" value="TPR-like_helical_dom_sf"/>
</dbReference>
<dbReference type="InParanoid" id="A0A2G5C0Z9"/>
<dbReference type="Pfam" id="PF13812">
    <property type="entry name" value="PPR_3"/>
    <property type="match status" value="1"/>
</dbReference>
<name>A0A2G5C0Z9_AQUCA</name>
<keyword evidence="2" id="KW-0677">Repeat</keyword>
<dbReference type="STRING" id="218851.A0A2G5C0Z9"/>
<feature type="repeat" description="PPR" evidence="3">
    <location>
        <begin position="140"/>
        <end position="174"/>
    </location>
</feature>
<evidence type="ECO:0000313" key="5">
    <source>
        <dbReference type="Proteomes" id="UP000230069"/>
    </source>
</evidence>
<evidence type="ECO:0008006" key="6">
    <source>
        <dbReference type="Google" id="ProtNLM"/>
    </source>
</evidence>
<dbReference type="PROSITE" id="PS51375">
    <property type="entry name" value="PPR"/>
    <property type="match status" value="3"/>
</dbReference>
<feature type="repeat" description="PPR" evidence="3">
    <location>
        <begin position="246"/>
        <end position="276"/>
    </location>
</feature>
<reference evidence="4 5" key="1">
    <citation type="submission" date="2017-09" db="EMBL/GenBank/DDBJ databases">
        <title>WGS assembly of Aquilegia coerulea Goldsmith.</title>
        <authorList>
            <person name="Hodges S."/>
            <person name="Kramer E."/>
            <person name="Nordborg M."/>
            <person name="Tomkins J."/>
            <person name="Borevitz J."/>
            <person name="Derieg N."/>
            <person name="Yan J."/>
            <person name="Mihaltcheva S."/>
            <person name="Hayes R.D."/>
            <person name="Rokhsar D."/>
        </authorList>
    </citation>
    <scope>NUCLEOTIDE SEQUENCE [LARGE SCALE GENOMIC DNA]</scope>
    <source>
        <strain evidence="5">cv. Goldsmith</strain>
    </source>
</reference>
<evidence type="ECO:0000256" key="1">
    <source>
        <dbReference type="ARBA" id="ARBA00007626"/>
    </source>
</evidence>
<dbReference type="PANTHER" id="PTHR45717:SF10">
    <property type="entry name" value="OS10G0501000 PROTEIN"/>
    <property type="match status" value="1"/>
</dbReference>
<evidence type="ECO:0000256" key="3">
    <source>
        <dbReference type="PROSITE-ProRule" id="PRU00708"/>
    </source>
</evidence>
<evidence type="ECO:0000313" key="4">
    <source>
        <dbReference type="EMBL" id="PIA24953.1"/>
    </source>
</evidence>
<dbReference type="GO" id="GO:0003729">
    <property type="term" value="F:mRNA binding"/>
    <property type="evidence" value="ECO:0007669"/>
    <property type="project" value="UniProtKB-ARBA"/>
</dbReference>
<accession>A0A2G5C0Z9</accession>
<comment type="similarity">
    <text evidence="1">Belongs to the PPR family. P subfamily.</text>
</comment>
<dbReference type="AlphaFoldDB" id="A0A2G5C0Z9"/>
<dbReference type="Gene3D" id="1.25.40.10">
    <property type="entry name" value="Tetratricopeptide repeat domain"/>
    <property type="match status" value="3"/>
</dbReference>
<dbReference type="EMBL" id="KZ305152">
    <property type="protein sequence ID" value="PIA24953.1"/>
    <property type="molecule type" value="Genomic_DNA"/>
</dbReference>
<dbReference type="SUPFAM" id="SSF48452">
    <property type="entry name" value="TPR-like"/>
    <property type="match status" value="1"/>
</dbReference>
<proteinExistence type="inferred from homology"/>
<keyword evidence="5" id="KW-1185">Reference proteome</keyword>
<dbReference type="NCBIfam" id="TIGR00756">
    <property type="entry name" value="PPR"/>
    <property type="match status" value="2"/>
</dbReference>
<dbReference type="Pfam" id="PF13041">
    <property type="entry name" value="PPR_2"/>
    <property type="match status" value="1"/>
</dbReference>